<sequence>MKRILIPLLAACLLIALGFGLARPNRVFWNSLEVTVTAYNSTRAQTDGNPHRAAWNNRLKPGMKAIAVSRDLLPLGLTDQTEVWIDGIDGLDGPYRVLDKMNRRFKRRIDVYFGLDVKAARDFGEREARIYWR</sequence>
<keyword evidence="3" id="KW-1185">Reference proteome</keyword>
<dbReference type="KEGG" id="dej:AWY79_00775"/>
<evidence type="ECO:0000313" key="3">
    <source>
        <dbReference type="Proteomes" id="UP000055611"/>
    </source>
</evidence>
<protein>
    <submittedName>
        <fullName evidence="2">3D (Asp-Asp-Asp) domain-containing protein</fullName>
    </submittedName>
</protein>
<reference evidence="1 3" key="1">
    <citation type="journal article" date="2016" name="Front. Microbiol.">
        <title>Genome Sequence of the Piezophilic, Mesophilic Sulfate-Reducing Bacterium Desulfovibrio indicus J2T.</title>
        <authorList>
            <person name="Cao J."/>
            <person name="Maignien L."/>
            <person name="Shao Z."/>
            <person name="Alain K."/>
            <person name="Jebbar M."/>
        </authorList>
    </citation>
    <scope>NUCLEOTIDE SEQUENCE [LARGE SCALE GENOMIC DNA]</scope>
    <source>
        <strain evidence="1 3">J2</strain>
    </source>
</reference>
<evidence type="ECO:0000313" key="2">
    <source>
        <dbReference type="EMBL" id="TDT86304.1"/>
    </source>
</evidence>
<evidence type="ECO:0000313" key="4">
    <source>
        <dbReference type="Proteomes" id="UP000295506"/>
    </source>
</evidence>
<proteinExistence type="predicted"/>
<reference evidence="2 4" key="2">
    <citation type="submission" date="2019-03" db="EMBL/GenBank/DDBJ databases">
        <title>Genomic Encyclopedia of Type Strains, Phase IV (KMG-IV): sequencing the most valuable type-strain genomes for metagenomic binning, comparative biology and taxonomic classification.</title>
        <authorList>
            <person name="Goeker M."/>
        </authorList>
    </citation>
    <scope>NUCLEOTIDE SEQUENCE [LARGE SCALE GENOMIC DNA]</scope>
    <source>
        <strain evidence="2 4">DSM 101483</strain>
    </source>
</reference>
<dbReference type="AlphaFoldDB" id="A0A140D975"/>
<dbReference type="Proteomes" id="UP000055611">
    <property type="component" value="Chromosome"/>
</dbReference>
<dbReference type="EMBL" id="CP014206">
    <property type="protein sequence ID" value="AMK09742.1"/>
    <property type="molecule type" value="Genomic_DNA"/>
</dbReference>
<gene>
    <name evidence="1" type="ORF">AWY79_00775</name>
    <name evidence="2" type="ORF">EDC59_11470</name>
</gene>
<dbReference type="RefSeq" id="WP_066799148.1">
    <property type="nucleotide sequence ID" value="NZ_CP014206.1"/>
</dbReference>
<organism evidence="2 4">
    <name type="scientific">Pseudodesulfovibrio indicus</name>
    <dbReference type="NCBI Taxonomy" id="1716143"/>
    <lineage>
        <taxon>Bacteria</taxon>
        <taxon>Pseudomonadati</taxon>
        <taxon>Thermodesulfobacteriota</taxon>
        <taxon>Desulfovibrionia</taxon>
        <taxon>Desulfovibrionales</taxon>
        <taxon>Desulfovibrionaceae</taxon>
    </lineage>
</organism>
<accession>A0A140D975</accession>
<dbReference type="CDD" id="cd22784">
    <property type="entry name" value="DPBB_MltA_YuiC-like"/>
    <property type="match status" value="1"/>
</dbReference>
<dbReference type="EMBL" id="SOBK01000014">
    <property type="protein sequence ID" value="TDT86304.1"/>
    <property type="molecule type" value="Genomic_DNA"/>
</dbReference>
<name>A0A140D975_9BACT</name>
<dbReference type="Proteomes" id="UP000295506">
    <property type="component" value="Unassembled WGS sequence"/>
</dbReference>
<evidence type="ECO:0000313" key="1">
    <source>
        <dbReference type="EMBL" id="AMK09742.1"/>
    </source>
</evidence>
<dbReference type="OrthoDB" id="5624888at2"/>